<feature type="region of interest" description="Disordered" evidence="2">
    <location>
        <begin position="282"/>
        <end position="335"/>
    </location>
</feature>
<dbReference type="InterPro" id="IPR001138">
    <property type="entry name" value="Zn2Cys6_DnaBD"/>
</dbReference>
<dbReference type="OrthoDB" id="5422841at2759"/>
<gene>
    <name evidence="3" type="ORF">BCIN_09g07020</name>
</gene>
<feature type="region of interest" description="Disordered" evidence="2">
    <location>
        <begin position="227"/>
        <end position="266"/>
    </location>
</feature>
<dbReference type="Proteomes" id="UP000001798">
    <property type="component" value="Chromosome 9"/>
</dbReference>
<dbReference type="GO" id="GO:0008270">
    <property type="term" value="F:zinc ion binding"/>
    <property type="evidence" value="ECO:0007669"/>
    <property type="project" value="InterPro"/>
</dbReference>
<feature type="compositionally biased region" description="Polar residues" evidence="2">
    <location>
        <begin position="251"/>
        <end position="260"/>
    </location>
</feature>
<reference evidence="3 4" key="1">
    <citation type="journal article" date="2011" name="PLoS Genet.">
        <title>Genomic analysis of the necrotrophic fungal pathogens Sclerotinia sclerotiorum and Botrytis cinerea.</title>
        <authorList>
            <person name="Amselem J."/>
            <person name="Cuomo C.A."/>
            <person name="van Kan J.A."/>
            <person name="Viaud M."/>
            <person name="Benito E.P."/>
            <person name="Couloux A."/>
            <person name="Coutinho P.M."/>
            <person name="de Vries R.P."/>
            <person name="Dyer P.S."/>
            <person name="Fillinger S."/>
            <person name="Fournier E."/>
            <person name="Gout L."/>
            <person name="Hahn M."/>
            <person name="Kohn L."/>
            <person name="Lapalu N."/>
            <person name="Plummer K.M."/>
            <person name="Pradier J.M."/>
            <person name="Quevillon E."/>
            <person name="Sharon A."/>
            <person name="Simon A."/>
            <person name="ten Have A."/>
            <person name="Tudzynski B."/>
            <person name="Tudzynski P."/>
            <person name="Wincker P."/>
            <person name="Andrew M."/>
            <person name="Anthouard V."/>
            <person name="Beever R.E."/>
            <person name="Beffa R."/>
            <person name="Benoit I."/>
            <person name="Bouzid O."/>
            <person name="Brault B."/>
            <person name="Chen Z."/>
            <person name="Choquer M."/>
            <person name="Collemare J."/>
            <person name="Cotton P."/>
            <person name="Danchin E.G."/>
            <person name="Da Silva C."/>
            <person name="Gautier A."/>
            <person name="Giraud C."/>
            <person name="Giraud T."/>
            <person name="Gonzalez C."/>
            <person name="Grossetete S."/>
            <person name="Guldener U."/>
            <person name="Henrissat B."/>
            <person name="Howlett B.J."/>
            <person name="Kodira C."/>
            <person name="Kretschmer M."/>
            <person name="Lappartient A."/>
            <person name="Leroch M."/>
            <person name="Levis C."/>
            <person name="Mauceli E."/>
            <person name="Neuveglise C."/>
            <person name="Oeser B."/>
            <person name="Pearson M."/>
            <person name="Poulain J."/>
            <person name="Poussereau N."/>
            <person name="Quesneville H."/>
            <person name="Rascle C."/>
            <person name="Schumacher J."/>
            <person name="Segurens B."/>
            <person name="Sexton A."/>
            <person name="Silva E."/>
            <person name="Sirven C."/>
            <person name="Soanes D.M."/>
            <person name="Talbot N.J."/>
            <person name="Templeton M."/>
            <person name="Yandava C."/>
            <person name="Yarden O."/>
            <person name="Zeng Q."/>
            <person name="Rollins J.A."/>
            <person name="Lebrun M.H."/>
            <person name="Dickman M."/>
        </authorList>
    </citation>
    <scope>NUCLEOTIDE SEQUENCE [LARGE SCALE GENOMIC DNA]</scope>
    <source>
        <strain evidence="3 4">B05.10</strain>
    </source>
</reference>
<evidence type="ECO:0000313" key="3">
    <source>
        <dbReference type="EMBL" id="ATZ53953.1"/>
    </source>
</evidence>
<accession>A0A384JTR8</accession>
<evidence type="ECO:0000313" key="4">
    <source>
        <dbReference type="Proteomes" id="UP000001798"/>
    </source>
</evidence>
<feature type="region of interest" description="Disordered" evidence="2">
    <location>
        <begin position="1"/>
        <end position="35"/>
    </location>
</feature>
<dbReference type="GeneID" id="5433735"/>
<protein>
    <submittedName>
        <fullName evidence="3">Uncharacterized protein</fullName>
    </submittedName>
</protein>
<feature type="region of interest" description="Disordered" evidence="2">
    <location>
        <begin position="488"/>
        <end position="507"/>
    </location>
</feature>
<dbReference type="EMBL" id="CP009813">
    <property type="protein sequence ID" value="ATZ53953.1"/>
    <property type="molecule type" value="Genomic_DNA"/>
</dbReference>
<name>A0A384JTR8_BOTFB</name>
<dbReference type="AlphaFoldDB" id="A0A384JTR8"/>
<dbReference type="RefSeq" id="XP_001553205.1">
    <property type="nucleotide sequence ID" value="XM_001553155.2"/>
</dbReference>
<dbReference type="GO" id="GO:0000981">
    <property type="term" value="F:DNA-binding transcription factor activity, RNA polymerase II-specific"/>
    <property type="evidence" value="ECO:0007669"/>
    <property type="project" value="InterPro"/>
</dbReference>
<evidence type="ECO:0000256" key="1">
    <source>
        <dbReference type="ARBA" id="ARBA00023242"/>
    </source>
</evidence>
<dbReference type="VEuPathDB" id="FungiDB:Bcin09g07020"/>
<feature type="compositionally biased region" description="Low complexity" evidence="2">
    <location>
        <begin position="285"/>
        <end position="312"/>
    </location>
</feature>
<keyword evidence="1" id="KW-0539">Nucleus</keyword>
<proteinExistence type="predicted"/>
<dbReference type="OMA" id="MPAIIHL"/>
<keyword evidence="4" id="KW-1185">Reference proteome</keyword>
<dbReference type="CDD" id="cd00067">
    <property type="entry name" value="GAL4"/>
    <property type="match status" value="1"/>
</dbReference>
<feature type="compositionally biased region" description="Polar residues" evidence="2">
    <location>
        <begin position="488"/>
        <end position="497"/>
    </location>
</feature>
<reference evidence="3 4" key="2">
    <citation type="journal article" date="2012" name="Eukaryot. Cell">
        <title>Genome update of Botrytis cinerea strains B05.10 and T4.</title>
        <authorList>
            <person name="Staats M."/>
            <person name="van Kan J.A."/>
        </authorList>
    </citation>
    <scope>NUCLEOTIDE SEQUENCE [LARGE SCALE GENOMIC DNA]</scope>
    <source>
        <strain evidence="3 4">B05.10</strain>
    </source>
</reference>
<evidence type="ECO:0000256" key="2">
    <source>
        <dbReference type="SAM" id="MobiDB-lite"/>
    </source>
</evidence>
<dbReference type="KEGG" id="bfu:BCIN_09g07020"/>
<reference evidence="3 4" key="3">
    <citation type="journal article" date="2017" name="Mol. Plant Pathol.">
        <title>A gapless genome sequence of the fungus Botrytis cinerea.</title>
        <authorList>
            <person name="Van Kan J.A."/>
            <person name="Stassen J.H."/>
            <person name="Mosbach A."/>
            <person name="Van Der Lee T.A."/>
            <person name="Faino L."/>
            <person name="Farmer A.D."/>
            <person name="Papasotiriou D.G."/>
            <person name="Zhou S."/>
            <person name="Seidl M.F."/>
            <person name="Cottam E."/>
            <person name="Edel D."/>
            <person name="Hahn M."/>
            <person name="Schwartz D.C."/>
            <person name="Dietrich R.A."/>
            <person name="Widdison S."/>
            <person name="Scalliet G."/>
        </authorList>
    </citation>
    <scope>NUCLEOTIDE SEQUENCE [LARGE SCALE GENOMIC DNA]</scope>
    <source>
        <strain evidence="3 4">B05.10</strain>
    </source>
</reference>
<sequence length="524" mass="57046">MEPTTESQGEKRKRSPESSGSQGHGRITQVPRLAESATPTAAAQINYLVKARSDKLKLVEGDSETFGDVLSMLDEYEGVLQRRESLASNLGAKLVGPLLLKSFEKLFDGPIKVIQSSYALEQTPITWLEVVSFARSNPADFILSDALHSMKACRFWINGGQVEISEDDYRLIMSGAPERMIPSQPLPEDEDSELGTLLILENRLTMLIKKADAVASKARQLNYHMKGRKNAIKAKKSPEQPTESPLPFASQPFSAVNRSRSPAPLNGETAKLQQDLLEQFHSPSRRQSLPSQPRSKQPRPNNSEHSNFHSFNGAAPGSDHQRASQPPSNSDDGIEGQYRVLMAARIEKLHKGDPITPPCDRCRRLRFTCTKHMTACAACTKKHAKCSWKDVKDGELEATASASASAQRDSCASSEDGLLIVDKKHTPERSTLATTSGVTTIAAGGASGSSRQIPAHAQHISMLSGLESELRPQNATKINNHVPNITATVPVRSPQSKPEQERRVSAEHTLLAQMASAAAAATTQ</sequence>
<organism evidence="3 4">
    <name type="scientific">Botryotinia fuckeliana (strain B05.10)</name>
    <name type="common">Noble rot fungus</name>
    <name type="synonym">Botrytis cinerea</name>
    <dbReference type="NCBI Taxonomy" id="332648"/>
    <lineage>
        <taxon>Eukaryota</taxon>
        <taxon>Fungi</taxon>
        <taxon>Dikarya</taxon>
        <taxon>Ascomycota</taxon>
        <taxon>Pezizomycotina</taxon>
        <taxon>Leotiomycetes</taxon>
        <taxon>Helotiales</taxon>
        <taxon>Sclerotiniaceae</taxon>
        <taxon>Botrytis</taxon>
    </lineage>
</organism>